<dbReference type="Gene3D" id="3.60.21.10">
    <property type="match status" value="1"/>
</dbReference>
<evidence type="ECO:0000313" key="3">
    <source>
        <dbReference type="Proteomes" id="UP000245678"/>
    </source>
</evidence>
<proteinExistence type="predicted"/>
<dbReference type="GO" id="GO:0016787">
    <property type="term" value="F:hydrolase activity"/>
    <property type="evidence" value="ECO:0007669"/>
    <property type="project" value="InterPro"/>
</dbReference>
<reference evidence="2 3" key="1">
    <citation type="submission" date="2018-05" db="EMBL/GenBank/DDBJ databases">
        <title>Genomic Encyclopedia of Archaeal and Bacterial Type Strains, Phase II (KMG-II): from individual species to whole genera.</title>
        <authorList>
            <person name="Goeker M."/>
        </authorList>
    </citation>
    <scope>NUCLEOTIDE SEQUENCE [LARGE SCALE GENOMIC DNA]</scope>
    <source>
        <strain evidence="2 3">DSM 19975</strain>
    </source>
</reference>
<sequence>MKIGIIGDIHEDITALQKAFDVLEKAGCTEVICLGDIVGYRVNTYYYLDTRSAHECIAMIRANCSTVVIGNNDLYQVKKLPKYDGGLGFPENWYELDFFERKKWSDGRVLLFEEVQLNALMTREDKAWLESVPDFVVRDFNGHKVLFSHFAYPDLHGVKASFPQVAEAYHEHLEFIEQNGCRTGFSGHMHFEGVSICNDEHIERNPFGKYRLTDQLQWLYGPCVARSSFNNGVLVFDPEQFTIEAIPMLFI</sequence>
<dbReference type="EMBL" id="QGHA01000003">
    <property type="protein sequence ID" value="PWK78410.1"/>
    <property type="molecule type" value="Genomic_DNA"/>
</dbReference>
<evidence type="ECO:0000259" key="1">
    <source>
        <dbReference type="Pfam" id="PF00149"/>
    </source>
</evidence>
<keyword evidence="3" id="KW-1185">Reference proteome</keyword>
<protein>
    <submittedName>
        <fullName evidence="2">Calcineurin-like phosphoesterase family protein</fullName>
    </submittedName>
</protein>
<organism evidence="2 3">
    <name type="scientific">Mucilaginibacter oryzae</name>
    <dbReference type="NCBI Taxonomy" id="468058"/>
    <lineage>
        <taxon>Bacteria</taxon>
        <taxon>Pseudomonadati</taxon>
        <taxon>Bacteroidota</taxon>
        <taxon>Sphingobacteriia</taxon>
        <taxon>Sphingobacteriales</taxon>
        <taxon>Sphingobacteriaceae</taxon>
        <taxon>Mucilaginibacter</taxon>
    </lineage>
</organism>
<feature type="domain" description="Calcineurin-like phosphoesterase" evidence="1">
    <location>
        <begin position="1"/>
        <end position="190"/>
    </location>
</feature>
<evidence type="ECO:0000313" key="2">
    <source>
        <dbReference type="EMBL" id="PWK78410.1"/>
    </source>
</evidence>
<dbReference type="AlphaFoldDB" id="A0A316HEI7"/>
<name>A0A316HEI7_9SPHI</name>
<gene>
    <name evidence="2" type="ORF">LX99_02254</name>
</gene>
<comment type="caution">
    <text evidence="2">The sequence shown here is derived from an EMBL/GenBank/DDBJ whole genome shotgun (WGS) entry which is preliminary data.</text>
</comment>
<dbReference type="RefSeq" id="WP_109607949.1">
    <property type="nucleotide sequence ID" value="NZ_QGHA01000003.1"/>
</dbReference>
<accession>A0A316HEI7</accession>
<dbReference type="SUPFAM" id="SSF56300">
    <property type="entry name" value="Metallo-dependent phosphatases"/>
    <property type="match status" value="1"/>
</dbReference>
<dbReference type="Pfam" id="PF00149">
    <property type="entry name" value="Metallophos"/>
    <property type="match status" value="1"/>
</dbReference>
<dbReference type="Proteomes" id="UP000245678">
    <property type="component" value="Unassembled WGS sequence"/>
</dbReference>
<dbReference type="InterPro" id="IPR004843">
    <property type="entry name" value="Calcineurin-like_PHP"/>
</dbReference>
<dbReference type="InterPro" id="IPR029052">
    <property type="entry name" value="Metallo-depent_PP-like"/>
</dbReference>